<evidence type="ECO:0000313" key="1">
    <source>
        <dbReference type="EMBL" id="VEF07977.1"/>
    </source>
</evidence>
<proteinExistence type="predicted"/>
<organism evidence="1 2">
    <name type="scientific">Streptococcus equi subsp. zooepidemicus</name>
    <dbReference type="NCBI Taxonomy" id="40041"/>
    <lineage>
        <taxon>Bacteria</taxon>
        <taxon>Bacillati</taxon>
        <taxon>Bacillota</taxon>
        <taxon>Bacilli</taxon>
        <taxon>Lactobacillales</taxon>
        <taxon>Streptococcaceae</taxon>
        <taxon>Streptococcus</taxon>
    </lineage>
</organism>
<reference evidence="1 2" key="1">
    <citation type="submission" date="2018-12" db="EMBL/GenBank/DDBJ databases">
        <authorList>
            <consortium name="Pathogen Informatics"/>
        </authorList>
    </citation>
    <scope>NUCLEOTIDE SEQUENCE [LARGE SCALE GENOMIC DNA]</scope>
    <source>
        <strain evidence="1 2">NCTC6180</strain>
    </source>
</reference>
<dbReference type="Proteomes" id="UP000269903">
    <property type="component" value="Chromosome"/>
</dbReference>
<evidence type="ECO:0000313" key="2">
    <source>
        <dbReference type="Proteomes" id="UP000269903"/>
    </source>
</evidence>
<name>A0A7Z8ZXK1_STRSZ</name>
<dbReference type="AlphaFoldDB" id="A0A7Z8ZXK1"/>
<dbReference type="RefSeq" id="WP_154804060.1">
    <property type="nucleotide sequence ID" value="NZ_LR134317.1"/>
</dbReference>
<accession>A0A7Z8ZXK1</accession>
<dbReference type="EMBL" id="LR134317">
    <property type="protein sequence ID" value="VEF07977.1"/>
    <property type="molecule type" value="Genomic_DNA"/>
</dbReference>
<sequence>MIYKENYIHWLTNFLGASLVSKGDNVSVSDGVDIIYCMEKREDEYDISISERGKVITQHRVLNSKLARLYYILLVKKALTTIKYPLLNSIGNVDSEELLRAQLNSEGLENYYSINKNGIGKVNFQNIGKDRLYYLDNKNNAYDIFFVSSKVLSVFYTSIVRLKWYEKWIEQLSSIEDISSDLYPVLLGFSHEGIEIL</sequence>
<gene>
    <name evidence="1" type="ORF">NCTC6180_01319</name>
</gene>
<protein>
    <submittedName>
        <fullName evidence="1">Uncharacterized protein</fullName>
    </submittedName>
</protein>